<proteinExistence type="predicted"/>
<sequence length="146" mass="15999">ADHAFRDCTFALVPVSSCVLIGIFQLHPVGAPVASVKLRASSLIPCFWQSSCRRRVVGTPHSKDLLILILNPPPYHQSRPHVAPTPQPKPSNRSLMGPGAMDGSDHSLHQDHSNPGLLVSIPPFSHFKPKRYYGTVHNIHSESEFG</sequence>
<reference evidence="2 3" key="1">
    <citation type="journal article" date="2021" name="BMC Genomics">
        <title>Datura genome reveals duplications of psychoactive alkaloid biosynthetic genes and high mutation rate following tissue culture.</title>
        <authorList>
            <person name="Rajewski A."/>
            <person name="Carter-House D."/>
            <person name="Stajich J."/>
            <person name="Litt A."/>
        </authorList>
    </citation>
    <scope>NUCLEOTIDE SEQUENCE [LARGE SCALE GENOMIC DNA]</scope>
    <source>
        <strain evidence="2">AR-01</strain>
    </source>
</reference>
<feature type="compositionally biased region" description="Basic and acidic residues" evidence="1">
    <location>
        <begin position="103"/>
        <end position="112"/>
    </location>
</feature>
<keyword evidence="3" id="KW-1185">Reference proteome</keyword>
<dbReference type="Proteomes" id="UP000823775">
    <property type="component" value="Unassembled WGS sequence"/>
</dbReference>
<organism evidence="2 3">
    <name type="scientific">Datura stramonium</name>
    <name type="common">Jimsonweed</name>
    <name type="synonym">Common thornapple</name>
    <dbReference type="NCBI Taxonomy" id="4076"/>
    <lineage>
        <taxon>Eukaryota</taxon>
        <taxon>Viridiplantae</taxon>
        <taxon>Streptophyta</taxon>
        <taxon>Embryophyta</taxon>
        <taxon>Tracheophyta</taxon>
        <taxon>Spermatophyta</taxon>
        <taxon>Magnoliopsida</taxon>
        <taxon>eudicotyledons</taxon>
        <taxon>Gunneridae</taxon>
        <taxon>Pentapetalae</taxon>
        <taxon>asterids</taxon>
        <taxon>lamiids</taxon>
        <taxon>Solanales</taxon>
        <taxon>Solanaceae</taxon>
        <taxon>Solanoideae</taxon>
        <taxon>Datureae</taxon>
        <taxon>Datura</taxon>
    </lineage>
</organism>
<dbReference type="EMBL" id="JACEIK010004943">
    <property type="protein sequence ID" value="MCD9646881.1"/>
    <property type="molecule type" value="Genomic_DNA"/>
</dbReference>
<accession>A0ABS8VJ96</accession>
<evidence type="ECO:0000313" key="2">
    <source>
        <dbReference type="EMBL" id="MCD9646881.1"/>
    </source>
</evidence>
<feature type="non-terminal residue" evidence="2">
    <location>
        <position position="1"/>
    </location>
</feature>
<name>A0ABS8VJ96_DATST</name>
<protein>
    <submittedName>
        <fullName evidence="2">Uncharacterized protein</fullName>
    </submittedName>
</protein>
<comment type="caution">
    <text evidence="2">The sequence shown here is derived from an EMBL/GenBank/DDBJ whole genome shotgun (WGS) entry which is preliminary data.</text>
</comment>
<evidence type="ECO:0000313" key="3">
    <source>
        <dbReference type="Proteomes" id="UP000823775"/>
    </source>
</evidence>
<gene>
    <name evidence="2" type="ORF">HAX54_037122</name>
</gene>
<feature type="region of interest" description="Disordered" evidence="1">
    <location>
        <begin position="76"/>
        <end position="112"/>
    </location>
</feature>
<evidence type="ECO:0000256" key="1">
    <source>
        <dbReference type="SAM" id="MobiDB-lite"/>
    </source>
</evidence>